<proteinExistence type="predicted"/>
<dbReference type="Proteomes" id="UP000823775">
    <property type="component" value="Unassembled WGS sequence"/>
</dbReference>
<name>A0ABS8UPW3_DATST</name>
<accession>A0ABS8UPW3</accession>
<organism evidence="2 3">
    <name type="scientific">Datura stramonium</name>
    <name type="common">Jimsonweed</name>
    <name type="synonym">Common thornapple</name>
    <dbReference type="NCBI Taxonomy" id="4076"/>
    <lineage>
        <taxon>Eukaryota</taxon>
        <taxon>Viridiplantae</taxon>
        <taxon>Streptophyta</taxon>
        <taxon>Embryophyta</taxon>
        <taxon>Tracheophyta</taxon>
        <taxon>Spermatophyta</taxon>
        <taxon>Magnoliopsida</taxon>
        <taxon>eudicotyledons</taxon>
        <taxon>Gunneridae</taxon>
        <taxon>Pentapetalae</taxon>
        <taxon>asterids</taxon>
        <taxon>lamiids</taxon>
        <taxon>Solanales</taxon>
        <taxon>Solanaceae</taxon>
        <taxon>Solanoideae</taxon>
        <taxon>Datureae</taxon>
        <taxon>Datura</taxon>
    </lineage>
</organism>
<feature type="region of interest" description="Disordered" evidence="1">
    <location>
        <begin position="1"/>
        <end position="79"/>
    </location>
</feature>
<gene>
    <name evidence="2" type="ORF">HAX54_018986</name>
</gene>
<comment type="caution">
    <text evidence="2">The sequence shown here is derived from an EMBL/GenBank/DDBJ whole genome shotgun (WGS) entry which is preliminary data.</text>
</comment>
<feature type="compositionally biased region" description="Basic and acidic residues" evidence="1">
    <location>
        <begin position="63"/>
        <end position="79"/>
    </location>
</feature>
<keyword evidence="3" id="KW-1185">Reference proteome</keyword>
<feature type="compositionally biased region" description="Basic and acidic residues" evidence="1">
    <location>
        <begin position="11"/>
        <end position="35"/>
    </location>
</feature>
<evidence type="ECO:0000313" key="3">
    <source>
        <dbReference type="Proteomes" id="UP000823775"/>
    </source>
</evidence>
<dbReference type="EMBL" id="JACEIK010002307">
    <property type="protein sequence ID" value="MCD9560363.1"/>
    <property type="molecule type" value="Genomic_DNA"/>
</dbReference>
<evidence type="ECO:0000313" key="2">
    <source>
        <dbReference type="EMBL" id="MCD9560363.1"/>
    </source>
</evidence>
<reference evidence="2 3" key="1">
    <citation type="journal article" date="2021" name="BMC Genomics">
        <title>Datura genome reveals duplications of psychoactive alkaloid biosynthetic genes and high mutation rate following tissue culture.</title>
        <authorList>
            <person name="Rajewski A."/>
            <person name="Carter-House D."/>
            <person name="Stajich J."/>
            <person name="Litt A."/>
        </authorList>
    </citation>
    <scope>NUCLEOTIDE SEQUENCE [LARGE SCALE GENOMIC DNA]</scope>
    <source>
        <strain evidence="2">AR-01</strain>
    </source>
</reference>
<sequence>MKLKNNILERLTGEQDGPGKHRSEARGGFEPELPERQLTPLGGWPDTAGEATAGSARTGPVRARQDAPKPKEFQGEHSARDVENFMRHLECYLKMLAWKADTPGVVQRQCTADLAVLWGHEEAEEYLAEVIVVICAASLPLSGLPVGEACDYDGVDNGQLEHVSHPR</sequence>
<protein>
    <submittedName>
        <fullName evidence="2">Uncharacterized protein</fullName>
    </submittedName>
</protein>
<evidence type="ECO:0000256" key="1">
    <source>
        <dbReference type="SAM" id="MobiDB-lite"/>
    </source>
</evidence>